<evidence type="ECO:0008006" key="6">
    <source>
        <dbReference type="Google" id="ProtNLM"/>
    </source>
</evidence>
<accession>A0A1F7YRN3</accession>
<dbReference type="GO" id="GO:0005524">
    <property type="term" value="F:ATP binding"/>
    <property type="evidence" value="ECO:0007669"/>
    <property type="project" value="UniProtKB-KW"/>
</dbReference>
<dbReference type="STRING" id="1802500.A2801_00490"/>
<name>A0A1F7YRN3_9BACT</name>
<keyword evidence="2" id="KW-0547">Nucleotide-binding</keyword>
<dbReference type="InterPro" id="IPR018181">
    <property type="entry name" value="Heat_shock_70_CS"/>
</dbReference>
<evidence type="ECO:0000256" key="3">
    <source>
        <dbReference type="ARBA" id="ARBA00022840"/>
    </source>
</evidence>
<dbReference type="Proteomes" id="UP000177263">
    <property type="component" value="Unassembled WGS sequence"/>
</dbReference>
<dbReference type="InterPro" id="IPR013126">
    <property type="entry name" value="Hsp_70_fam"/>
</dbReference>
<evidence type="ECO:0000256" key="1">
    <source>
        <dbReference type="ARBA" id="ARBA00007381"/>
    </source>
</evidence>
<dbReference type="PANTHER" id="PTHR19375">
    <property type="entry name" value="HEAT SHOCK PROTEIN 70KDA"/>
    <property type="match status" value="1"/>
</dbReference>
<dbReference type="Gene3D" id="3.90.640.10">
    <property type="entry name" value="Actin, Chain A, domain 4"/>
    <property type="match status" value="1"/>
</dbReference>
<gene>
    <name evidence="4" type="ORF">A2801_00490</name>
</gene>
<comment type="caution">
    <text evidence="4">The sequence shown here is derived from an EMBL/GenBank/DDBJ whole genome shotgun (WGS) entry which is preliminary data.</text>
</comment>
<dbReference type="EMBL" id="MGGM01000006">
    <property type="protein sequence ID" value="OGM29982.1"/>
    <property type="molecule type" value="Genomic_DNA"/>
</dbReference>
<dbReference type="Pfam" id="PF00012">
    <property type="entry name" value="HSP70"/>
    <property type="match status" value="2"/>
</dbReference>
<organism evidence="4 5">
    <name type="scientific">Candidatus Woesebacteria bacterium RIFCSPHIGHO2_01_FULL_41_10</name>
    <dbReference type="NCBI Taxonomy" id="1802500"/>
    <lineage>
        <taxon>Bacteria</taxon>
        <taxon>Candidatus Woeseibacteriota</taxon>
    </lineage>
</organism>
<dbReference type="GO" id="GO:0140662">
    <property type="term" value="F:ATP-dependent protein folding chaperone"/>
    <property type="evidence" value="ECO:0007669"/>
    <property type="project" value="InterPro"/>
</dbReference>
<dbReference type="Gene3D" id="3.30.420.40">
    <property type="match status" value="3"/>
</dbReference>
<dbReference type="AlphaFoldDB" id="A0A1F7YRN3"/>
<sequence>MKSELAYGIDFGTTNSTISFVRNGHAETVPLDTGAKQPDVFRSVMYIRPDSTITFAHEAIDNYLRDIAKNDAKVRKQIFTGQFIQLDKPIIGDGGWAGVEMVPEMIEVDVGEEGRLLMGLKSALSTNIIPNMNIYGRFYSLERLLGIMLAEMKKRADKIVGENVTCAVVGRPVHFVGENDALAQERLTEAVHIAGFTDIRFEFEPIGAAWDYGTSVTDRKHKVIVFDFGGGTLDFSIVSFPEHEIIYNDGIGIGGDLINTEFFEAQIAQYFGSEATFGTSKMPLPSAIRLALKNWYSISQLKTENFLQMLSKLRDATDQKEALGNLRTLVVHNLGYALYQSIDNAKIALSDRSEYDYQFEYAAIDIKKGITRPSFEQSICHIVDEISNKIDEIQERSHISWSEVDYVVTTGGSSLIPIVRFMLEAKIGKGKLVKQETFTSVAKGLALRANS</sequence>
<reference evidence="4 5" key="1">
    <citation type="journal article" date="2016" name="Nat. Commun.">
        <title>Thousands of microbial genomes shed light on interconnected biogeochemical processes in an aquifer system.</title>
        <authorList>
            <person name="Anantharaman K."/>
            <person name="Brown C.T."/>
            <person name="Hug L.A."/>
            <person name="Sharon I."/>
            <person name="Castelle C.J."/>
            <person name="Probst A.J."/>
            <person name="Thomas B.C."/>
            <person name="Singh A."/>
            <person name="Wilkins M.J."/>
            <person name="Karaoz U."/>
            <person name="Brodie E.L."/>
            <person name="Williams K.H."/>
            <person name="Hubbard S.S."/>
            <person name="Banfield J.F."/>
        </authorList>
    </citation>
    <scope>NUCLEOTIDE SEQUENCE [LARGE SCALE GENOMIC DNA]</scope>
</reference>
<dbReference type="InterPro" id="IPR043129">
    <property type="entry name" value="ATPase_NBD"/>
</dbReference>
<proteinExistence type="inferred from homology"/>
<protein>
    <recommendedName>
        <fullName evidence="6">Molecular chaperone</fullName>
    </recommendedName>
</protein>
<dbReference type="SUPFAM" id="SSF53067">
    <property type="entry name" value="Actin-like ATPase domain"/>
    <property type="match status" value="2"/>
</dbReference>
<evidence type="ECO:0000313" key="4">
    <source>
        <dbReference type="EMBL" id="OGM29982.1"/>
    </source>
</evidence>
<evidence type="ECO:0000313" key="5">
    <source>
        <dbReference type="Proteomes" id="UP000177263"/>
    </source>
</evidence>
<keyword evidence="3" id="KW-0067">ATP-binding</keyword>
<evidence type="ECO:0000256" key="2">
    <source>
        <dbReference type="ARBA" id="ARBA00022741"/>
    </source>
</evidence>
<comment type="similarity">
    <text evidence="1">Belongs to the heat shock protein 70 family.</text>
</comment>
<dbReference type="PROSITE" id="PS00329">
    <property type="entry name" value="HSP70_2"/>
    <property type="match status" value="1"/>
</dbReference>